<accession>A0ABW9J8D2</accession>
<dbReference type="Pfam" id="PF16409">
    <property type="entry name" value="DUF5017"/>
    <property type="match status" value="1"/>
</dbReference>
<protein>
    <submittedName>
        <fullName evidence="2">DUF5017 domain-containing protein</fullName>
    </submittedName>
</protein>
<gene>
    <name evidence="2" type="ORF">E6A44_011220</name>
</gene>
<comment type="caution">
    <text evidence="2">The sequence shown here is derived from an EMBL/GenBank/DDBJ whole genome shotgun (WGS) entry which is preliminary data.</text>
</comment>
<keyword evidence="3" id="KW-1185">Reference proteome</keyword>
<sequence length="303" mass="33187">MNKLTYILGALLITSVYACKKDTPDEPTFSVSTAKAEYNVADSVEFKIDGYADVIGFYSGEAGSEYRYRNRLESTDGKLHLNISTQVVFASQKNNLALMYSTDFDNIYTVAGLQAAKWTDITNKFTLAPDVGSTNSAVTASEDVDLSSLVVSGKPIFFAFKYVAQSSATAALGGRTWRVPAFNLTNKTANATVPISTVTTAGWIGIDVKNTANKWVIQSTTPFLYFAPNSTTSESEDWVITRAIFPNKVNPDKSVNIKAYREGMKNYKFKFSKAGTYTVTFVGKNSLNGNVKEVVRELTVTVK</sequence>
<dbReference type="InterPro" id="IPR032185">
    <property type="entry name" value="DUF5017"/>
</dbReference>
<proteinExistence type="predicted"/>
<organism evidence="2 3">
    <name type="scientific">Pedobacter ureilyticus</name>
    <dbReference type="NCBI Taxonomy" id="1393051"/>
    <lineage>
        <taxon>Bacteria</taxon>
        <taxon>Pseudomonadati</taxon>
        <taxon>Bacteroidota</taxon>
        <taxon>Sphingobacteriia</taxon>
        <taxon>Sphingobacteriales</taxon>
        <taxon>Sphingobacteriaceae</taxon>
        <taxon>Pedobacter</taxon>
    </lineage>
</organism>
<evidence type="ECO:0000313" key="2">
    <source>
        <dbReference type="EMBL" id="MFN0256147.1"/>
    </source>
</evidence>
<reference evidence="2 3" key="1">
    <citation type="submission" date="2024-12" db="EMBL/GenBank/DDBJ databases">
        <authorList>
            <person name="Hu S."/>
        </authorList>
    </citation>
    <scope>NUCLEOTIDE SEQUENCE [LARGE SCALE GENOMIC DNA]</scope>
    <source>
        <strain evidence="2 3">THG-T11</strain>
    </source>
</reference>
<dbReference type="Proteomes" id="UP001517247">
    <property type="component" value="Unassembled WGS sequence"/>
</dbReference>
<dbReference type="EMBL" id="SSHJ02000006">
    <property type="protein sequence ID" value="MFN0256147.1"/>
    <property type="molecule type" value="Genomic_DNA"/>
</dbReference>
<name>A0ABW9J8D2_9SPHI</name>
<evidence type="ECO:0000259" key="1">
    <source>
        <dbReference type="Pfam" id="PF16409"/>
    </source>
</evidence>
<dbReference type="PROSITE" id="PS51257">
    <property type="entry name" value="PROKAR_LIPOPROTEIN"/>
    <property type="match status" value="1"/>
</dbReference>
<dbReference type="RefSeq" id="WP_138723244.1">
    <property type="nucleotide sequence ID" value="NZ_SSHJ02000006.1"/>
</dbReference>
<evidence type="ECO:0000313" key="3">
    <source>
        <dbReference type="Proteomes" id="UP001517247"/>
    </source>
</evidence>
<feature type="domain" description="DUF5017" evidence="1">
    <location>
        <begin position="18"/>
        <end position="203"/>
    </location>
</feature>